<comment type="similarity">
    <text evidence="1">Belongs to the ATP-dependent AMP-binding enzyme family.</text>
</comment>
<evidence type="ECO:0000313" key="7">
    <source>
        <dbReference type="Proteomes" id="UP000093757"/>
    </source>
</evidence>
<dbReference type="Gene3D" id="3.40.50.12780">
    <property type="entry name" value="N-terminal domain of ligase-like"/>
    <property type="match status" value="1"/>
</dbReference>
<dbReference type="Pfam" id="PF00501">
    <property type="entry name" value="AMP-binding"/>
    <property type="match status" value="1"/>
</dbReference>
<evidence type="ECO:0000259" key="5">
    <source>
        <dbReference type="Pfam" id="PF00501"/>
    </source>
</evidence>
<dbReference type="SUPFAM" id="SSF56801">
    <property type="entry name" value="Acetyl-CoA synthetase-like"/>
    <property type="match status" value="1"/>
</dbReference>
<evidence type="ECO:0000256" key="4">
    <source>
        <dbReference type="ARBA" id="ARBA00023098"/>
    </source>
</evidence>
<keyword evidence="4" id="KW-0443">Lipid metabolism</keyword>
<dbReference type="GO" id="GO:0006631">
    <property type="term" value="P:fatty acid metabolic process"/>
    <property type="evidence" value="ECO:0007669"/>
    <property type="project" value="UniProtKB-KW"/>
</dbReference>
<evidence type="ECO:0000313" key="6">
    <source>
        <dbReference type="EMBL" id="OBR99748.1"/>
    </source>
</evidence>
<dbReference type="PANTHER" id="PTHR22754:SF32">
    <property type="entry name" value="DISCO-INTERACTING PROTEIN 2"/>
    <property type="match status" value="1"/>
</dbReference>
<accession>A0A1A6BBY4</accession>
<reference evidence="6 7" key="1">
    <citation type="submission" date="2016-06" db="EMBL/GenBank/DDBJ databases">
        <authorList>
            <person name="Kjaerup R.B."/>
            <person name="Dalgaard T.S."/>
            <person name="Juul-Madsen H.R."/>
        </authorList>
    </citation>
    <scope>NUCLEOTIDE SEQUENCE [LARGE SCALE GENOMIC DNA]</scope>
    <source>
        <strain evidence="6 7">1245752.6</strain>
    </source>
</reference>
<dbReference type="AlphaFoldDB" id="A0A1A6BBY4"/>
<protein>
    <recommendedName>
        <fullName evidence="5">AMP-dependent synthetase/ligase domain-containing protein</fullName>
    </recommendedName>
</protein>
<dbReference type="GO" id="GO:0008610">
    <property type="term" value="P:lipid biosynthetic process"/>
    <property type="evidence" value="ECO:0007669"/>
    <property type="project" value="UniProtKB-ARBA"/>
</dbReference>
<dbReference type="GO" id="GO:0016874">
    <property type="term" value="F:ligase activity"/>
    <property type="evidence" value="ECO:0007669"/>
    <property type="project" value="UniProtKB-KW"/>
</dbReference>
<sequence length="478" mass="51243">MERVRQLGAQVPDAAAISFVNGQGRVTDSMSRAGVATEMVEVAEFLRRRCGLAPGDRALLVYPPGLDFVRSLLGCMAAGVIAVPVYPPDPFNPQRSIDGFRRVVADCGAKAVLTSRRYAGARRLGAAKSLVTANPVAWPAGLSWHVTSRAGRLRSGSSAEVAPDWAPGPDTPALLQYTSGSTASPKGVVITHGNVAHQLDFNRRLLGLGLEARAVFWVPPYHDFGLISAILSSLAGNAELTLMSPLSFLQRPALWFEVMDRVRATHTAAPNFGYELAVRKTTAEQRAGWDLSSLQVVMSAAEPVRADTTSHFLDAFAISGLRPETFCPAYGLAEHTVGVTVFGRSSMRVGRNLLETQRIAVPDGGPDSQVLMGCGKPTDDIDVRIVDPVSCVELGDGRVGEIWVDSPSKAAGYWGAPEASRATFQARLAGVDGGRGYLRTGDLGFLRDGELYVCGRMKDLLIVGRPQHPPARYRRQPA</sequence>
<name>A0A1A6BBY4_MYCGO</name>
<evidence type="ECO:0000256" key="2">
    <source>
        <dbReference type="ARBA" id="ARBA00022598"/>
    </source>
</evidence>
<dbReference type="InterPro" id="IPR042099">
    <property type="entry name" value="ANL_N_sf"/>
</dbReference>
<feature type="domain" description="AMP-dependent synthetase/ligase" evidence="5">
    <location>
        <begin position="9"/>
        <end position="414"/>
    </location>
</feature>
<proteinExistence type="inferred from homology"/>
<keyword evidence="2" id="KW-0436">Ligase</keyword>
<comment type="caution">
    <text evidence="6">The sequence shown here is derived from an EMBL/GenBank/DDBJ whole genome shotgun (WGS) entry which is preliminary data.</text>
</comment>
<dbReference type="GO" id="GO:0071766">
    <property type="term" value="P:Actinobacterium-type cell wall biogenesis"/>
    <property type="evidence" value="ECO:0007669"/>
    <property type="project" value="UniProtKB-ARBA"/>
</dbReference>
<evidence type="ECO:0000256" key="3">
    <source>
        <dbReference type="ARBA" id="ARBA00022832"/>
    </source>
</evidence>
<dbReference type="EMBL" id="MAEM01000423">
    <property type="protein sequence ID" value="OBR99748.1"/>
    <property type="molecule type" value="Genomic_DNA"/>
</dbReference>
<dbReference type="Proteomes" id="UP000093757">
    <property type="component" value="Unassembled WGS sequence"/>
</dbReference>
<organism evidence="6 7">
    <name type="scientific">Mycobacterium gordonae</name>
    <dbReference type="NCBI Taxonomy" id="1778"/>
    <lineage>
        <taxon>Bacteria</taxon>
        <taxon>Bacillati</taxon>
        <taxon>Actinomycetota</taxon>
        <taxon>Actinomycetes</taxon>
        <taxon>Mycobacteriales</taxon>
        <taxon>Mycobacteriaceae</taxon>
        <taxon>Mycobacterium</taxon>
    </lineage>
</organism>
<dbReference type="PANTHER" id="PTHR22754">
    <property type="entry name" value="DISCO-INTERACTING PROTEIN 2 DIP2 -RELATED"/>
    <property type="match status" value="1"/>
</dbReference>
<gene>
    <name evidence="6" type="ORF">A9W98_02325</name>
</gene>
<dbReference type="InterPro" id="IPR000873">
    <property type="entry name" value="AMP-dep_synth/lig_dom"/>
</dbReference>
<dbReference type="FunFam" id="3.40.50.12780:FF:000013">
    <property type="entry name" value="Long-chain-fatty-acid--AMP ligase FadD32"/>
    <property type="match status" value="1"/>
</dbReference>
<keyword evidence="3" id="KW-0276">Fatty acid metabolism</keyword>
<evidence type="ECO:0000256" key="1">
    <source>
        <dbReference type="ARBA" id="ARBA00006432"/>
    </source>
</evidence>